<proteinExistence type="predicted"/>
<evidence type="ECO:0000313" key="1">
    <source>
        <dbReference type="EMBL" id="TDY42677.1"/>
    </source>
</evidence>
<sequence>MDGYIRHQIEGALVDIDVIPVAPRGFCARFRIFRDTADEPEWHRVHVSGSVFDTAAAAEEAARSMALEKVLARGAE</sequence>
<dbReference type="AlphaFoldDB" id="A0A4R8LHQ0"/>
<reference evidence="1 2" key="1">
    <citation type="submission" date="2019-03" db="EMBL/GenBank/DDBJ databases">
        <title>Genomic Encyclopedia of Type Strains, Phase III (KMG-III): the genomes of soil and plant-associated and newly described type strains.</title>
        <authorList>
            <person name="Whitman W."/>
        </authorList>
    </citation>
    <scope>NUCLEOTIDE SEQUENCE [LARGE SCALE GENOMIC DNA]</scope>
    <source>
        <strain evidence="1 2">LMG 29544</strain>
    </source>
</reference>
<dbReference type="OrthoDB" id="9102170at2"/>
<comment type="caution">
    <text evidence="1">The sequence shown here is derived from an EMBL/GenBank/DDBJ whole genome shotgun (WGS) entry which is preliminary data.</text>
</comment>
<dbReference type="Proteomes" id="UP000295509">
    <property type="component" value="Unassembled WGS sequence"/>
</dbReference>
<keyword evidence="2" id="KW-1185">Reference proteome</keyword>
<organism evidence="1 2">
    <name type="scientific">Paraburkholderia rhizosphaerae</name>
    <dbReference type="NCBI Taxonomy" id="480658"/>
    <lineage>
        <taxon>Bacteria</taxon>
        <taxon>Pseudomonadati</taxon>
        <taxon>Pseudomonadota</taxon>
        <taxon>Betaproteobacteria</taxon>
        <taxon>Burkholderiales</taxon>
        <taxon>Burkholderiaceae</taxon>
        <taxon>Paraburkholderia</taxon>
    </lineage>
</organism>
<evidence type="ECO:0000313" key="2">
    <source>
        <dbReference type="Proteomes" id="UP000295509"/>
    </source>
</evidence>
<accession>A0A4R8LHQ0</accession>
<gene>
    <name evidence="1" type="ORF">BX592_12039</name>
</gene>
<dbReference type="EMBL" id="SORE01000020">
    <property type="protein sequence ID" value="TDY42677.1"/>
    <property type="molecule type" value="Genomic_DNA"/>
</dbReference>
<protein>
    <submittedName>
        <fullName evidence="1">Uncharacterized protein</fullName>
    </submittedName>
</protein>
<name>A0A4R8LHQ0_9BURK</name>
<dbReference type="RefSeq" id="WP_134195089.1">
    <property type="nucleotide sequence ID" value="NZ_JBHLUW010000055.1"/>
</dbReference>